<dbReference type="SMART" id="SM01276">
    <property type="entry name" value="M60-like"/>
    <property type="match status" value="1"/>
</dbReference>
<dbReference type="InterPro" id="IPR000421">
    <property type="entry name" value="FA58C"/>
</dbReference>
<protein>
    <recommendedName>
        <fullName evidence="6">F5/8 type C domain-containing protein</fullName>
    </recommendedName>
</protein>
<dbReference type="Gene3D" id="2.60.120.1060">
    <property type="entry name" value="NPCBM/NEW2 domain"/>
    <property type="match status" value="1"/>
</dbReference>
<dbReference type="Gene3D" id="3.40.390.80">
    <property type="entry name" value="Peptidase M60, enhancin-like domain 2"/>
    <property type="match status" value="1"/>
</dbReference>
<dbReference type="InterPro" id="IPR013222">
    <property type="entry name" value="Glyco_hyd_98_carb-bd"/>
</dbReference>
<dbReference type="InterPro" id="IPR031161">
    <property type="entry name" value="Peptidase_M60_dom"/>
</dbReference>
<keyword evidence="5" id="KW-1185">Reference proteome</keyword>
<dbReference type="Pfam" id="PF00754">
    <property type="entry name" value="F5_F8_type_C"/>
    <property type="match status" value="1"/>
</dbReference>
<dbReference type="Pfam" id="PF17291">
    <property type="entry name" value="M60-like_N"/>
    <property type="match status" value="1"/>
</dbReference>
<evidence type="ECO:0000259" key="2">
    <source>
        <dbReference type="PROSITE" id="PS50022"/>
    </source>
</evidence>
<dbReference type="Gene3D" id="2.60.120.1250">
    <property type="entry name" value="Peptidase M60, enhancin-like domain 1"/>
    <property type="match status" value="1"/>
</dbReference>
<feature type="signal peptide" evidence="1">
    <location>
        <begin position="1"/>
        <end position="30"/>
    </location>
</feature>
<dbReference type="InterPro" id="IPR038637">
    <property type="entry name" value="NPCBM_sf"/>
</dbReference>
<evidence type="ECO:0000313" key="5">
    <source>
        <dbReference type="Proteomes" id="UP000076967"/>
    </source>
</evidence>
<dbReference type="EMBL" id="LVJH01000027">
    <property type="protein sequence ID" value="OAB41690.1"/>
    <property type="molecule type" value="Genomic_DNA"/>
</dbReference>
<proteinExistence type="predicted"/>
<feature type="domain" description="Peptidase M60" evidence="3">
    <location>
        <begin position="72"/>
        <end position="361"/>
    </location>
</feature>
<dbReference type="AlphaFoldDB" id="A0A162Q2U1"/>
<dbReference type="InterPro" id="IPR035423">
    <property type="entry name" value="M60-like_N"/>
</dbReference>
<organism evidence="4 5">
    <name type="scientific">Paenibacillus glacialis</name>
    <dbReference type="NCBI Taxonomy" id="494026"/>
    <lineage>
        <taxon>Bacteria</taxon>
        <taxon>Bacillati</taxon>
        <taxon>Bacillota</taxon>
        <taxon>Bacilli</taxon>
        <taxon>Bacillales</taxon>
        <taxon>Paenibacillaceae</taxon>
        <taxon>Paenibacillus</taxon>
    </lineage>
</organism>
<feature type="chain" id="PRO_5007838955" description="F5/8 type C domain-containing protein" evidence="1">
    <location>
        <begin position="31"/>
        <end position="733"/>
    </location>
</feature>
<evidence type="ECO:0000259" key="3">
    <source>
        <dbReference type="PROSITE" id="PS51723"/>
    </source>
</evidence>
<dbReference type="InterPro" id="IPR042279">
    <property type="entry name" value="Pep_M60_3"/>
</dbReference>
<dbReference type="Proteomes" id="UP000076967">
    <property type="component" value="Unassembled WGS sequence"/>
</dbReference>
<dbReference type="Gene3D" id="2.60.120.260">
    <property type="entry name" value="Galactose-binding domain-like"/>
    <property type="match status" value="1"/>
</dbReference>
<name>A0A162Q2U1_9BACL</name>
<dbReference type="PANTHER" id="PTHR15730:SF5">
    <property type="entry name" value="SI:CH211-210B2.2-RELATED"/>
    <property type="match status" value="1"/>
</dbReference>
<dbReference type="PROSITE" id="PS50022">
    <property type="entry name" value="FA58C_3"/>
    <property type="match status" value="1"/>
</dbReference>
<gene>
    <name evidence="4" type="ORF">PGLA_15560</name>
</gene>
<dbReference type="SUPFAM" id="SSF49785">
    <property type="entry name" value="Galactose-binding domain-like"/>
    <property type="match status" value="2"/>
</dbReference>
<dbReference type="PROSITE" id="PS51723">
    <property type="entry name" value="PEPTIDASE_M60"/>
    <property type="match status" value="1"/>
</dbReference>
<dbReference type="STRING" id="494026.PGLA_15560"/>
<dbReference type="Gene3D" id="1.10.390.30">
    <property type="entry name" value="Peptidase M60, enhancin-like domain 3"/>
    <property type="match status" value="1"/>
</dbReference>
<accession>A0A162Q2U1</accession>
<reference evidence="4 5" key="1">
    <citation type="submission" date="2016-03" db="EMBL/GenBank/DDBJ databases">
        <title>Draft genome sequence of Paenibacillus glacialis DSM 22343.</title>
        <authorList>
            <person name="Shin S.-K."/>
            <person name="Yi H."/>
        </authorList>
    </citation>
    <scope>NUCLEOTIDE SEQUENCE [LARGE SCALE GENOMIC DNA]</scope>
    <source>
        <strain evidence="4 5">DSM 22343</strain>
    </source>
</reference>
<comment type="caution">
    <text evidence="4">The sequence shown here is derived from an EMBL/GenBank/DDBJ whole genome shotgun (WGS) entry which is preliminary data.</text>
</comment>
<dbReference type="OrthoDB" id="197688at2"/>
<evidence type="ECO:0000256" key="1">
    <source>
        <dbReference type="SAM" id="SignalP"/>
    </source>
</evidence>
<evidence type="ECO:0008006" key="6">
    <source>
        <dbReference type="Google" id="ProtNLM"/>
    </source>
</evidence>
<evidence type="ECO:0000313" key="4">
    <source>
        <dbReference type="EMBL" id="OAB41690.1"/>
    </source>
</evidence>
<dbReference type="PANTHER" id="PTHR15730">
    <property type="entry name" value="EXPERIMENTAL AUTOIMMUNE PROSTATITIS ANTIGEN 2-RELATED"/>
    <property type="match status" value="1"/>
</dbReference>
<dbReference type="Pfam" id="PF08305">
    <property type="entry name" value="NPCBM"/>
    <property type="match status" value="1"/>
</dbReference>
<dbReference type="InterPro" id="IPR051244">
    <property type="entry name" value="TCAF"/>
</dbReference>
<dbReference type="SMART" id="SM00776">
    <property type="entry name" value="NPCBM"/>
    <property type="match status" value="1"/>
</dbReference>
<dbReference type="Pfam" id="PF13402">
    <property type="entry name" value="Peptidase_M60"/>
    <property type="match status" value="1"/>
</dbReference>
<dbReference type="RefSeq" id="WP_068534294.1">
    <property type="nucleotide sequence ID" value="NZ_LVJH01000027.1"/>
</dbReference>
<dbReference type="InterPro" id="IPR008979">
    <property type="entry name" value="Galactose-bd-like_sf"/>
</dbReference>
<keyword evidence="1" id="KW-0732">Signal</keyword>
<sequence length="733" mass="80825">MRKFKKSLQILTLMVVTAVVVAVSPSGVLAQTSEAAITQQSNLVVQRNFEVKALGDIWAEGARERRAIDARKIYQPTGLYAQPNEQITIEVSGNKPITAVIGVHRHDKEWALFYPLQPGINTISSPNGGLLSFDNSNNEGSINVNVVSGGSPVPFFVLGKNTNADWQAMMNAYPNAPSVVLQSERALFVFYYASAKDHILNQDPIAVLQTYDTFITAQDQISGLSNSDSDPRHRLDRHLIGFVESEKTIPGAYAYAGWDGAIMPKETGASADALDLTRMGWGQYHEAGHLRQQGPWTWGEMGEVTVNLYSLAAKKVLKPTEPARSQGEYLAAFSFVDQPTKNFSDSNSKLEMLWQLNLAFGDNFYPELHRLYREMANADLPTTDDQKKQAFILNTSKVAHYDLTPFFDKWGLSATNETRNKINSLNLPLLTAPIWFGSDYNIIKPTDGMDKVKGIIGVTTNSQETSSEPAVNAFDGNTNSIWHSAWNKQNQFPYNITAKYANPSTFSKLTYLPRQTGGENGIITNYRILTSLDGATFNEIKTGTWAKDSIEKTVTFTPTLARYVRLEVPQGGGTNGFASASEIKIFETDSITPQPVTTYLSDIDWFSATTGWGTIQKDRSVYGSTLKLNDKTYTKGLGTHANSEIVYKLDGKYTSFAALVGVDGEVGFVGSVEFQVEVDNQVVFSSGIMHNNTEPKEVNVNLSGKNELKLIVTDGEDGINSDHADWVNARLIK</sequence>
<feature type="domain" description="F5/8 type C" evidence="2">
    <location>
        <begin position="442"/>
        <end position="588"/>
    </location>
</feature>